<keyword evidence="4" id="KW-1185">Reference proteome</keyword>
<accession>A0ABU8HAY1</accession>
<feature type="chain" id="PRO_5045137535" evidence="1">
    <location>
        <begin position="20"/>
        <end position="252"/>
    </location>
</feature>
<feature type="domain" description="YtkA-like" evidence="2">
    <location>
        <begin position="152"/>
        <end position="233"/>
    </location>
</feature>
<reference evidence="3 4" key="1">
    <citation type="journal article" date="2018" name="J. Microbiol.">
        <title>Bacillus spongiae sp. nov., isolated from sponge of Jeju Island.</title>
        <authorList>
            <person name="Lee G.E."/>
            <person name="Im W.T."/>
            <person name="Park J.S."/>
        </authorList>
    </citation>
    <scope>NUCLEOTIDE SEQUENCE [LARGE SCALE GENOMIC DNA]</scope>
    <source>
        <strain evidence="3 4">135PIL107-10</strain>
    </source>
</reference>
<sequence length="252" mass="28579">MKRLKGFWMLVSSIILILAACGNNDEKDQKDQNEETVGPIQAELSVPKTADLGEAVLIETKVTQAEELVDDADEVKYEIWMDGQKSESEMLEATKLENGHYTLEKAFEKDGKYIIQVHVTARGLHTMPKKEIVIGDDEMAMADYDDHANHDEEHSELSINFMKPDNTKAGSEVMLMSHVELNSQALENARVKFEITQDGESEPTWVETESETAGEYKAMYIFDQAGHYMINVHVEKGQEIHDHIEEMLMVTE</sequence>
<proteinExistence type="predicted"/>
<evidence type="ECO:0000313" key="3">
    <source>
        <dbReference type="EMBL" id="MEI5906471.1"/>
    </source>
</evidence>
<comment type="caution">
    <text evidence="3">The sequence shown here is derived from an EMBL/GenBank/DDBJ whole genome shotgun (WGS) entry which is preliminary data.</text>
</comment>
<feature type="signal peptide" evidence="1">
    <location>
        <begin position="1"/>
        <end position="19"/>
    </location>
</feature>
<protein>
    <submittedName>
        <fullName evidence="3">FixH family protein</fullName>
    </submittedName>
</protein>
<dbReference type="Proteomes" id="UP001312865">
    <property type="component" value="Unassembled WGS sequence"/>
</dbReference>
<feature type="domain" description="YtkA-like" evidence="2">
    <location>
        <begin position="37"/>
        <end position="118"/>
    </location>
</feature>
<evidence type="ECO:0000313" key="4">
    <source>
        <dbReference type="Proteomes" id="UP001312865"/>
    </source>
</evidence>
<gene>
    <name evidence="3" type="ORF">WAK64_05305</name>
</gene>
<dbReference type="Pfam" id="PF13115">
    <property type="entry name" value="YtkA"/>
    <property type="match status" value="2"/>
</dbReference>
<keyword evidence="1" id="KW-0732">Signal</keyword>
<name>A0ABU8HAY1_9BACI</name>
<dbReference type="PROSITE" id="PS51257">
    <property type="entry name" value="PROKAR_LIPOPROTEIN"/>
    <property type="match status" value="1"/>
</dbReference>
<evidence type="ECO:0000259" key="2">
    <source>
        <dbReference type="Pfam" id="PF13115"/>
    </source>
</evidence>
<dbReference type="EMBL" id="JBBAXC010000003">
    <property type="protein sequence ID" value="MEI5906471.1"/>
    <property type="molecule type" value="Genomic_DNA"/>
</dbReference>
<dbReference type="RefSeq" id="WP_336585903.1">
    <property type="nucleotide sequence ID" value="NZ_JBBAXC010000003.1"/>
</dbReference>
<evidence type="ECO:0000256" key="1">
    <source>
        <dbReference type="SAM" id="SignalP"/>
    </source>
</evidence>
<organism evidence="3 4">
    <name type="scientific">Bacillus spongiae</name>
    <dbReference type="NCBI Taxonomy" id="2683610"/>
    <lineage>
        <taxon>Bacteria</taxon>
        <taxon>Bacillati</taxon>
        <taxon>Bacillota</taxon>
        <taxon>Bacilli</taxon>
        <taxon>Bacillales</taxon>
        <taxon>Bacillaceae</taxon>
        <taxon>Bacillus</taxon>
    </lineage>
</organism>
<dbReference type="InterPro" id="IPR032693">
    <property type="entry name" value="YtkA-like_dom"/>
</dbReference>